<protein>
    <recommendedName>
        <fullName evidence="4">DUF1056 family protein</fullName>
    </recommendedName>
</protein>
<comment type="caution">
    <text evidence="2">The sequence shown here is derived from an EMBL/GenBank/DDBJ whole genome shotgun (WGS) entry which is preliminary data.</text>
</comment>
<keyword evidence="1" id="KW-0812">Transmembrane</keyword>
<sequence length="64" mass="7034">MNNKLSELIQLIGSFFMSNYIGIVLLIGLGIIVYGFYRIGTTTGTFALGASFILISLIFVREGR</sequence>
<dbReference type="Proteomes" id="UP000621492">
    <property type="component" value="Unassembled WGS sequence"/>
</dbReference>
<keyword evidence="1" id="KW-0472">Membrane</keyword>
<keyword evidence="3" id="KW-1185">Reference proteome</keyword>
<evidence type="ECO:0000313" key="3">
    <source>
        <dbReference type="Proteomes" id="UP000621492"/>
    </source>
</evidence>
<gene>
    <name evidence="2" type="ORF">GCM10011409_37930</name>
</gene>
<organism evidence="2 3">
    <name type="scientific">Lentibacillus populi</name>
    <dbReference type="NCBI Taxonomy" id="1827502"/>
    <lineage>
        <taxon>Bacteria</taxon>
        <taxon>Bacillati</taxon>
        <taxon>Bacillota</taxon>
        <taxon>Bacilli</taxon>
        <taxon>Bacillales</taxon>
        <taxon>Bacillaceae</taxon>
        <taxon>Lentibacillus</taxon>
    </lineage>
</organism>
<keyword evidence="1" id="KW-1133">Transmembrane helix</keyword>
<dbReference type="EMBL" id="BMJD01000044">
    <property type="protein sequence ID" value="GGB56778.1"/>
    <property type="molecule type" value="Genomic_DNA"/>
</dbReference>
<evidence type="ECO:0008006" key="4">
    <source>
        <dbReference type="Google" id="ProtNLM"/>
    </source>
</evidence>
<reference evidence="2" key="1">
    <citation type="journal article" date="2014" name="Int. J. Syst. Evol. Microbiol.">
        <title>Complete genome sequence of Corynebacterium casei LMG S-19264T (=DSM 44701T), isolated from a smear-ripened cheese.</title>
        <authorList>
            <consortium name="US DOE Joint Genome Institute (JGI-PGF)"/>
            <person name="Walter F."/>
            <person name="Albersmeier A."/>
            <person name="Kalinowski J."/>
            <person name="Ruckert C."/>
        </authorList>
    </citation>
    <scope>NUCLEOTIDE SEQUENCE</scope>
    <source>
        <strain evidence="2">CGMCC 1.15454</strain>
    </source>
</reference>
<evidence type="ECO:0000313" key="2">
    <source>
        <dbReference type="EMBL" id="GGB56778.1"/>
    </source>
</evidence>
<feature type="transmembrane region" description="Helical" evidence="1">
    <location>
        <begin position="12"/>
        <end position="37"/>
    </location>
</feature>
<accession>A0A9W5X723</accession>
<name>A0A9W5X723_9BACI</name>
<dbReference type="AlphaFoldDB" id="A0A9W5X723"/>
<proteinExistence type="predicted"/>
<evidence type="ECO:0000256" key="1">
    <source>
        <dbReference type="SAM" id="Phobius"/>
    </source>
</evidence>
<reference evidence="2" key="2">
    <citation type="submission" date="2020-09" db="EMBL/GenBank/DDBJ databases">
        <authorList>
            <person name="Sun Q."/>
            <person name="Zhou Y."/>
        </authorList>
    </citation>
    <scope>NUCLEOTIDE SEQUENCE</scope>
    <source>
        <strain evidence="2">CGMCC 1.15454</strain>
    </source>
</reference>
<feature type="transmembrane region" description="Helical" evidence="1">
    <location>
        <begin position="43"/>
        <end position="60"/>
    </location>
</feature>
<dbReference type="RefSeq" id="WP_188725679.1">
    <property type="nucleotide sequence ID" value="NZ_BMJD01000044.1"/>
</dbReference>